<accession>A0A9N9MDH3</accession>
<feature type="transmembrane region" description="Helical" evidence="10">
    <location>
        <begin position="357"/>
        <end position="378"/>
    </location>
</feature>
<feature type="transmembrane region" description="Helical" evidence="10">
    <location>
        <begin position="289"/>
        <end position="310"/>
    </location>
</feature>
<dbReference type="GO" id="GO:0005549">
    <property type="term" value="F:odorant binding"/>
    <property type="evidence" value="ECO:0007669"/>
    <property type="project" value="InterPro"/>
</dbReference>
<dbReference type="EMBL" id="OU892277">
    <property type="protein sequence ID" value="CAG9759550.1"/>
    <property type="molecule type" value="Genomic_DNA"/>
</dbReference>
<keyword evidence="4 10" id="KW-0812">Transmembrane</keyword>
<evidence type="ECO:0000256" key="10">
    <source>
        <dbReference type="RuleBase" id="RU351113"/>
    </source>
</evidence>
<dbReference type="GO" id="GO:0004984">
    <property type="term" value="F:olfactory receptor activity"/>
    <property type="evidence" value="ECO:0007669"/>
    <property type="project" value="InterPro"/>
</dbReference>
<reference evidence="11" key="1">
    <citation type="submission" date="2022-01" db="EMBL/GenBank/DDBJ databases">
        <authorList>
            <person name="King R."/>
        </authorList>
    </citation>
    <scope>NUCLEOTIDE SEQUENCE</scope>
</reference>
<keyword evidence="2" id="KW-1003">Cell membrane</keyword>
<dbReference type="OrthoDB" id="8196465at2759"/>
<comment type="subcellular location">
    <subcellularLocation>
        <location evidence="1 10">Cell membrane</location>
        <topology evidence="1 10">Multi-pass membrane protein</topology>
    </subcellularLocation>
</comment>
<dbReference type="GO" id="GO:0007165">
    <property type="term" value="P:signal transduction"/>
    <property type="evidence" value="ECO:0007669"/>
    <property type="project" value="UniProtKB-KW"/>
</dbReference>
<keyword evidence="6 10" id="KW-1133">Transmembrane helix</keyword>
<gene>
    <name evidence="11" type="ORF">CEUTPL_LOCUS298</name>
</gene>
<keyword evidence="3 10" id="KW-0716">Sensory transduction</keyword>
<feature type="transmembrane region" description="Helical" evidence="10">
    <location>
        <begin position="40"/>
        <end position="61"/>
    </location>
</feature>
<name>A0A9N9MDH3_9CUCU</name>
<dbReference type="InterPro" id="IPR004117">
    <property type="entry name" value="7tm6_olfct_rcpt"/>
</dbReference>
<evidence type="ECO:0000256" key="5">
    <source>
        <dbReference type="ARBA" id="ARBA00022725"/>
    </source>
</evidence>
<feature type="transmembrane region" description="Helical" evidence="10">
    <location>
        <begin position="73"/>
        <end position="93"/>
    </location>
</feature>
<evidence type="ECO:0000256" key="9">
    <source>
        <dbReference type="ARBA" id="ARBA00023224"/>
    </source>
</evidence>
<evidence type="ECO:0000256" key="8">
    <source>
        <dbReference type="ARBA" id="ARBA00023170"/>
    </source>
</evidence>
<evidence type="ECO:0000256" key="4">
    <source>
        <dbReference type="ARBA" id="ARBA00022692"/>
    </source>
</evidence>
<proteinExistence type="inferred from homology"/>
<evidence type="ECO:0000256" key="3">
    <source>
        <dbReference type="ARBA" id="ARBA00022606"/>
    </source>
</evidence>
<evidence type="ECO:0000256" key="6">
    <source>
        <dbReference type="ARBA" id="ARBA00022989"/>
    </source>
</evidence>
<dbReference type="GO" id="GO:0005886">
    <property type="term" value="C:plasma membrane"/>
    <property type="evidence" value="ECO:0007669"/>
    <property type="project" value="UniProtKB-SubCell"/>
</dbReference>
<evidence type="ECO:0000256" key="7">
    <source>
        <dbReference type="ARBA" id="ARBA00023136"/>
    </source>
</evidence>
<dbReference type="PANTHER" id="PTHR21137:SF35">
    <property type="entry name" value="ODORANT RECEPTOR 19A-RELATED"/>
    <property type="match status" value="1"/>
</dbReference>
<sequence length="389" mass="44592">MLKSKKTVKFHKSWRKSISATEAILKLTGVWPDKNSISRWIKIVTFTLIAGIFDISIIMELRNLLKTQDYEALSTHLSTFGLYIGYTVKTIIFQFKKKAFKEMIESIDQPLFEDYQPEMEPNKDECIRVSNGISKFYISCVAASIFLYLNKPLYTDLPLPISFSYELNTVTFILVLIMQCFSCYYLVMIGISFDMIIVGLINIATAQLDILGEAIMSFQPKNPNPLEEEEQAFLIKCARKHQAVIRFVGQIENVFTFIFLVQCLASVTSICNGAFQLTHAKELLSIQALFNFAFMFDVLFEIGTICWFAGLLTLKSVEISDACYNYNWLNSSTRTKRMLLIILLRSQRPMYVTAGTFIRLSMSSFLTVIKTAYSYFALMQSLYDKKNDA</sequence>
<dbReference type="PANTHER" id="PTHR21137">
    <property type="entry name" value="ODORANT RECEPTOR"/>
    <property type="match status" value="1"/>
</dbReference>
<protein>
    <recommendedName>
        <fullName evidence="10">Odorant receptor</fullName>
    </recommendedName>
</protein>
<keyword evidence="9 10" id="KW-0807">Transducer</keyword>
<dbReference type="Proteomes" id="UP001152799">
    <property type="component" value="Chromosome 1"/>
</dbReference>
<feature type="transmembrane region" description="Helical" evidence="10">
    <location>
        <begin position="254"/>
        <end position="277"/>
    </location>
</feature>
<organism evidence="11 12">
    <name type="scientific">Ceutorhynchus assimilis</name>
    <name type="common">cabbage seed weevil</name>
    <dbReference type="NCBI Taxonomy" id="467358"/>
    <lineage>
        <taxon>Eukaryota</taxon>
        <taxon>Metazoa</taxon>
        <taxon>Ecdysozoa</taxon>
        <taxon>Arthropoda</taxon>
        <taxon>Hexapoda</taxon>
        <taxon>Insecta</taxon>
        <taxon>Pterygota</taxon>
        <taxon>Neoptera</taxon>
        <taxon>Endopterygota</taxon>
        <taxon>Coleoptera</taxon>
        <taxon>Polyphaga</taxon>
        <taxon>Cucujiformia</taxon>
        <taxon>Curculionidae</taxon>
        <taxon>Ceutorhynchinae</taxon>
        <taxon>Ceutorhynchus</taxon>
    </lineage>
</organism>
<evidence type="ECO:0000313" key="12">
    <source>
        <dbReference type="Proteomes" id="UP001152799"/>
    </source>
</evidence>
<feature type="transmembrane region" description="Helical" evidence="10">
    <location>
        <begin position="132"/>
        <end position="149"/>
    </location>
</feature>
<keyword evidence="12" id="KW-1185">Reference proteome</keyword>
<dbReference type="Pfam" id="PF02949">
    <property type="entry name" value="7tm_6"/>
    <property type="match status" value="1"/>
</dbReference>
<keyword evidence="5 10" id="KW-0552">Olfaction</keyword>
<feature type="transmembrane region" description="Helical" evidence="10">
    <location>
        <begin position="169"/>
        <end position="188"/>
    </location>
</feature>
<keyword evidence="8 10" id="KW-0675">Receptor</keyword>
<comment type="similarity">
    <text evidence="10">Belongs to the insect chemoreceptor superfamily. Heteromeric odorant receptor channel (TC 1.A.69) family.</text>
</comment>
<evidence type="ECO:0000256" key="2">
    <source>
        <dbReference type="ARBA" id="ARBA00022475"/>
    </source>
</evidence>
<evidence type="ECO:0000313" key="11">
    <source>
        <dbReference type="EMBL" id="CAG9759550.1"/>
    </source>
</evidence>
<dbReference type="AlphaFoldDB" id="A0A9N9MDH3"/>
<evidence type="ECO:0000256" key="1">
    <source>
        <dbReference type="ARBA" id="ARBA00004651"/>
    </source>
</evidence>
<keyword evidence="7 10" id="KW-0472">Membrane</keyword>